<dbReference type="InterPro" id="IPR036291">
    <property type="entry name" value="NAD(P)-bd_dom_sf"/>
</dbReference>
<dbReference type="InterPro" id="IPR057326">
    <property type="entry name" value="KR_dom"/>
</dbReference>
<keyword evidence="5" id="KW-1185">Reference proteome</keyword>
<dbReference type="PRINTS" id="PR00081">
    <property type="entry name" value="GDHRDH"/>
</dbReference>
<dbReference type="FunFam" id="3.40.50.720:FF:000084">
    <property type="entry name" value="Short-chain dehydrogenase reductase"/>
    <property type="match status" value="1"/>
</dbReference>
<keyword evidence="2" id="KW-0560">Oxidoreductase</keyword>
<dbReference type="EMBL" id="LT629772">
    <property type="protein sequence ID" value="SDT09797.1"/>
    <property type="molecule type" value="Genomic_DNA"/>
</dbReference>
<evidence type="ECO:0000313" key="5">
    <source>
        <dbReference type="Proteomes" id="UP000199103"/>
    </source>
</evidence>
<dbReference type="Gene3D" id="3.40.50.720">
    <property type="entry name" value="NAD(P)-binding Rossmann-like Domain"/>
    <property type="match status" value="1"/>
</dbReference>
<feature type="domain" description="Ketoreductase" evidence="3">
    <location>
        <begin position="8"/>
        <end position="178"/>
    </location>
</feature>
<evidence type="ECO:0000259" key="3">
    <source>
        <dbReference type="SMART" id="SM00822"/>
    </source>
</evidence>
<evidence type="ECO:0000256" key="1">
    <source>
        <dbReference type="ARBA" id="ARBA00006484"/>
    </source>
</evidence>
<dbReference type="OrthoDB" id="5290708at2"/>
<protein>
    <submittedName>
        <fullName evidence="4">NAD(P)-dependent dehydrogenase, short-chain alcohol dehydrogenase family</fullName>
    </submittedName>
</protein>
<dbReference type="InterPro" id="IPR002347">
    <property type="entry name" value="SDR_fam"/>
</dbReference>
<dbReference type="STRING" id="630515.SAMN04489812_4126"/>
<dbReference type="RefSeq" id="WP_091527286.1">
    <property type="nucleotide sequence ID" value="NZ_LT629772.1"/>
</dbReference>
<dbReference type="Proteomes" id="UP000199103">
    <property type="component" value="Chromosome I"/>
</dbReference>
<dbReference type="SUPFAM" id="SSF51735">
    <property type="entry name" value="NAD(P)-binding Rossmann-fold domains"/>
    <property type="match status" value="1"/>
</dbReference>
<accession>A0A1H1XKL7</accession>
<comment type="similarity">
    <text evidence="1">Belongs to the short-chain dehydrogenases/reductases (SDR) family.</text>
</comment>
<dbReference type="SMART" id="SM00822">
    <property type="entry name" value="PKS_KR"/>
    <property type="match status" value="1"/>
</dbReference>
<dbReference type="PRINTS" id="PR00080">
    <property type="entry name" value="SDRFAMILY"/>
</dbReference>
<evidence type="ECO:0000256" key="2">
    <source>
        <dbReference type="ARBA" id="ARBA00023002"/>
    </source>
</evidence>
<sequence>MATDFSDQVIAVTGAAGGIGQAICRRLADDGATVYALDTHAGVHGIPVEIDVTSAESLGAARDRVLAEAGKVDGVVAAAGIVEDDVAAEQMSAGQFRAVIEVNLVGVFLTCQAFGQPMLRAGSGSVVAISSMSGNHVVNTPQDQCAYNASKAGVSALVRSLAAEWGPRGVRVNAIAPGYVDTPLLAAKKHQFAQWLQATPAGRMARPEEVAATAAFLLGDESAFYCGSELLMDGGYSLR</sequence>
<dbReference type="AlphaFoldDB" id="A0A1H1XKL7"/>
<organism evidence="4 5">
    <name type="scientific">Microlunatus soli</name>
    <dbReference type="NCBI Taxonomy" id="630515"/>
    <lineage>
        <taxon>Bacteria</taxon>
        <taxon>Bacillati</taxon>
        <taxon>Actinomycetota</taxon>
        <taxon>Actinomycetes</taxon>
        <taxon>Propionibacteriales</taxon>
        <taxon>Propionibacteriaceae</taxon>
        <taxon>Microlunatus</taxon>
    </lineage>
</organism>
<proteinExistence type="inferred from homology"/>
<name>A0A1H1XKL7_9ACTN</name>
<dbReference type="PANTHER" id="PTHR42760">
    <property type="entry name" value="SHORT-CHAIN DEHYDROGENASES/REDUCTASES FAMILY MEMBER"/>
    <property type="match status" value="1"/>
</dbReference>
<reference evidence="4 5" key="1">
    <citation type="submission" date="2016-10" db="EMBL/GenBank/DDBJ databases">
        <authorList>
            <person name="de Groot N.N."/>
        </authorList>
    </citation>
    <scope>NUCLEOTIDE SEQUENCE [LARGE SCALE GENOMIC DNA]</scope>
    <source>
        <strain evidence="4 5">DSM 21800</strain>
    </source>
</reference>
<dbReference type="PANTHER" id="PTHR42760:SF115">
    <property type="entry name" value="3-OXOACYL-[ACYL-CARRIER-PROTEIN] REDUCTASE FABG"/>
    <property type="match status" value="1"/>
</dbReference>
<dbReference type="Pfam" id="PF13561">
    <property type="entry name" value="adh_short_C2"/>
    <property type="match status" value="1"/>
</dbReference>
<evidence type="ECO:0000313" key="4">
    <source>
        <dbReference type="EMBL" id="SDT09797.1"/>
    </source>
</evidence>
<gene>
    <name evidence="4" type="ORF">SAMN04489812_4126</name>
</gene>
<dbReference type="GO" id="GO:0016616">
    <property type="term" value="F:oxidoreductase activity, acting on the CH-OH group of donors, NAD or NADP as acceptor"/>
    <property type="evidence" value="ECO:0007669"/>
    <property type="project" value="TreeGrafter"/>
</dbReference>